<accession>A0ABT1E7A4</accession>
<proteinExistence type="predicted"/>
<dbReference type="Pfam" id="PF02830">
    <property type="entry name" value="V4R"/>
    <property type="match status" value="1"/>
</dbReference>
<feature type="domain" description="4-vinyl reductase 4VR" evidence="1">
    <location>
        <begin position="114"/>
        <end position="176"/>
    </location>
</feature>
<dbReference type="Proteomes" id="UP001523566">
    <property type="component" value="Unassembled WGS sequence"/>
</dbReference>
<sequence>MENIFKSGTKHSKFCWENLGDIKEGRGELGEDMPVLVYRLMQYTMLDALSKDLGEEQANIYFRKAGHLAGVEFAKNTLDLNVDFDAFVADLQKALEDLKIGILRMEAYDKETGDLILTVGEDLDCSGIPVSNENVCTYDEGFISGILYAYTNKKYEVKEVDCWANGDRVCRFTGAIQE</sequence>
<dbReference type="Gene3D" id="3.30.1380.20">
    <property type="entry name" value="Trafficking protein particle complex subunit 3"/>
    <property type="match status" value="1"/>
</dbReference>
<dbReference type="RefSeq" id="WP_262065496.1">
    <property type="nucleotide sequence ID" value="NZ_JAMXOD010000004.1"/>
</dbReference>
<dbReference type="PANTHER" id="PTHR35090:SF2">
    <property type="entry name" value="ARSR FAMILY TRANSCRIPTIONAL REGULATOR"/>
    <property type="match status" value="1"/>
</dbReference>
<dbReference type="EMBL" id="JAMZFW010000004">
    <property type="protein sequence ID" value="MCP1101713.1"/>
    <property type="molecule type" value="Genomic_DNA"/>
</dbReference>
<comment type="caution">
    <text evidence="2">The sequence shown here is derived from an EMBL/GenBank/DDBJ whole genome shotgun (WGS) entry which is preliminary data.</text>
</comment>
<gene>
    <name evidence="2" type="ORF">NK125_04695</name>
</gene>
<organism evidence="2 3">
    <name type="scientific">Aequitasia blattaphilus</name>
    <dbReference type="NCBI Taxonomy" id="2949332"/>
    <lineage>
        <taxon>Bacteria</taxon>
        <taxon>Bacillati</taxon>
        <taxon>Bacillota</taxon>
        <taxon>Clostridia</taxon>
        <taxon>Lachnospirales</taxon>
        <taxon>Lachnospiraceae</taxon>
        <taxon>Aequitasia</taxon>
    </lineage>
</organism>
<reference evidence="2 3" key="1">
    <citation type="journal article" date="2022" name="Genome Biol. Evol.">
        <title>Host diet, physiology and behaviors set the stage for Lachnospiraceae cladogenesis.</title>
        <authorList>
            <person name="Vera-Ponce De Leon A."/>
            <person name="Schneider M."/>
            <person name="Jahnes B.C."/>
            <person name="Sadowski V."/>
            <person name="Camuy-Velez L.A."/>
            <person name="Duan J."/>
            <person name="Sabree Z.L."/>
        </authorList>
    </citation>
    <scope>NUCLEOTIDE SEQUENCE [LARGE SCALE GENOMIC DNA]</scope>
    <source>
        <strain evidence="2 3">PAL113</strain>
    </source>
</reference>
<evidence type="ECO:0000313" key="3">
    <source>
        <dbReference type="Proteomes" id="UP001523566"/>
    </source>
</evidence>
<dbReference type="PANTHER" id="PTHR35090">
    <property type="entry name" value="DNA-DIRECTED RNA POLYMERASE SUBUNIT I"/>
    <property type="match status" value="1"/>
</dbReference>
<evidence type="ECO:0000259" key="1">
    <source>
        <dbReference type="SMART" id="SM00989"/>
    </source>
</evidence>
<name>A0ABT1E7A4_9FIRM</name>
<evidence type="ECO:0000313" key="2">
    <source>
        <dbReference type="EMBL" id="MCP1101713.1"/>
    </source>
</evidence>
<dbReference type="SMART" id="SM00989">
    <property type="entry name" value="V4R"/>
    <property type="match status" value="1"/>
</dbReference>
<dbReference type="InterPro" id="IPR004096">
    <property type="entry name" value="V4R"/>
</dbReference>
<keyword evidence="3" id="KW-1185">Reference proteome</keyword>
<dbReference type="SUPFAM" id="SSF111126">
    <property type="entry name" value="Ligand-binding domain in the NO signalling and Golgi transport"/>
    <property type="match status" value="1"/>
</dbReference>
<protein>
    <submittedName>
        <fullName evidence="2">4-vinyl reductase</fullName>
    </submittedName>
</protein>
<dbReference type="InterPro" id="IPR024096">
    <property type="entry name" value="NO_sig/Golgi_transp_ligand-bd"/>
</dbReference>